<protein>
    <submittedName>
        <fullName evidence="1">Uncharacterized protein</fullName>
    </submittedName>
</protein>
<keyword evidence="4" id="KW-1185">Reference proteome</keyword>
<dbReference type="AlphaFoldDB" id="A0A9K3K483"/>
<dbReference type="EMBL" id="JAGRRH010000007">
    <property type="protein sequence ID" value="KAG7365698.1"/>
    <property type="molecule type" value="Genomic_DNA"/>
</dbReference>
<dbReference type="EMBL" id="JAGRRH010000024">
    <property type="protein sequence ID" value="KAG7343604.1"/>
    <property type="molecule type" value="Genomic_DNA"/>
</dbReference>
<dbReference type="Proteomes" id="UP000693970">
    <property type="component" value="Unassembled WGS sequence"/>
</dbReference>
<sequence>MGHGVIDTFLQQQAAALVGSPANIPPRYSRWFSDVDPSKTVVNSSRPSKSMPEEVESTVIITKSLQVIAIGCISQKSPRLWRWYVCEEDVGCAVTKSLEVI</sequence>
<evidence type="ECO:0000313" key="2">
    <source>
        <dbReference type="EMBL" id="KAG7343604.1"/>
    </source>
</evidence>
<dbReference type="EMBL" id="JAGRRH010000105">
    <property type="protein sequence ID" value="KAG7336842.1"/>
    <property type="molecule type" value="Genomic_DNA"/>
</dbReference>
<reference evidence="1" key="2">
    <citation type="submission" date="2021-04" db="EMBL/GenBank/DDBJ databases">
        <authorList>
            <person name="Podell S."/>
        </authorList>
    </citation>
    <scope>NUCLEOTIDE SEQUENCE</scope>
    <source>
        <strain evidence="1">Hildebrandi</strain>
    </source>
</reference>
<comment type="caution">
    <text evidence="1">The sequence shown here is derived from an EMBL/GenBank/DDBJ whole genome shotgun (WGS) entry which is preliminary data.</text>
</comment>
<evidence type="ECO:0000313" key="1">
    <source>
        <dbReference type="EMBL" id="KAG7336842.1"/>
    </source>
</evidence>
<gene>
    <name evidence="1" type="ORF">IV203_011258</name>
    <name evidence="2" type="ORF">IV203_021549</name>
    <name evidence="3" type="ORF">IV203_028368</name>
</gene>
<reference evidence="1" key="1">
    <citation type="journal article" date="2021" name="Sci. Rep.">
        <title>Diploid genomic architecture of Nitzschia inconspicua, an elite biomass production diatom.</title>
        <authorList>
            <person name="Oliver A."/>
            <person name="Podell S."/>
            <person name="Pinowska A."/>
            <person name="Traller J.C."/>
            <person name="Smith S.R."/>
            <person name="McClure R."/>
            <person name="Beliaev A."/>
            <person name="Bohutskyi P."/>
            <person name="Hill E.A."/>
            <person name="Rabines A."/>
            <person name="Zheng H."/>
            <person name="Allen L.Z."/>
            <person name="Kuo A."/>
            <person name="Grigoriev I.V."/>
            <person name="Allen A.E."/>
            <person name="Hazlebeck D."/>
            <person name="Allen E.E."/>
        </authorList>
    </citation>
    <scope>NUCLEOTIDE SEQUENCE</scope>
    <source>
        <strain evidence="1">Hildebrandi</strain>
    </source>
</reference>
<accession>A0A9K3K483</accession>
<proteinExistence type="predicted"/>
<evidence type="ECO:0000313" key="4">
    <source>
        <dbReference type="Proteomes" id="UP000693970"/>
    </source>
</evidence>
<organism evidence="1 4">
    <name type="scientific">Nitzschia inconspicua</name>
    <dbReference type="NCBI Taxonomy" id="303405"/>
    <lineage>
        <taxon>Eukaryota</taxon>
        <taxon>Sar</taxon>
        <taxon>Stramenopiles</taxon>
        <taxon>Ochrophyta</taxon>
        <taxon>Bacillariophyta</taxon>
        <taxon>Bacillariophyceae</taxon>
        <taxon>Bacillariophycidae</taxon>
        <taxon>Bacillariales</taxon>
        <taxon>Bacillariaceae</taxon>
        <taxon>Nitzschia</taxon>
    </lineage>
</organism>
<evidence type="ECO:0000313" key="3">
    <source>
        <dbReference type="EMBL" id="KAG7365698.1"/>
    </source>
</evidence>
<name>A0A9K3K483_9STRA</name>